<reference evidence="1 2" key="1">
    <citation type="journal article" date="2007" name="Science">
        <title>The Chlamydomonas genome reveals the evolution of key animal and plant functions.</title>
        <authorList>
            <person name="Merchant S.S."/>
            <person name="Prochnik S.E."/>
            <person name="Vallon O."/>
            <person name="Harris E.H."/>
            <person name="Karpowicz S.J."/>
            <person name="Witman G.B."/>
            <person name="Terry A."/>
            <person name="Salamov A."/>
            <person name="Fritz-Laylin L.K."/>
            <person name="Marechal-Drouard L."/>
            <person name="Marshall W.F."/>
            <person name="Qu L.H."/>
            <person name="Nelson D.R."/>
            <person name="Sanderfoot A.A."/>
            <person name="Spalding M.H."/>
            <person name="Kapitonov V.V."/>
            <person name="Ren Q."/>
            <person name="Ferris P."/>
            <person name="Lindquist E."/>
            <person name="Shapiro H."/>
            <person name="Lucas S.M."/>
            <person name="Grimwood J."/>
            <person name="Schmutz J."/>
            <person name="Cardol P."/>
            <person name="Cerutti H."/>
            <person name="Chanfreau G."/>
            <person name="Chen C.L."/>
            <person name="Cognat V."/>
            <person name="Croft M.T."/>
            <person name="Dent R."/>
            <person name="Dutcher S."/>
            <person name="Fernandez E."/>
            <person name="Fukuzawa H."/>
            <person name="Gonzalez-Ballester D."/>
            <person name="Gonzalez-Halphen D."/>
            <person name="Hallmann A."/>
            <person name="Hanikenne M."/>
            <person name="Hippler M."/>
            <person name="Inwood W."/>
            <person name="Jabbari K."/>
            <person name="Kalanon M."/>
            <person name="Kuras R."/>
            <person name="Lefebvre P.A."/>
            <person name="Lemaire S.D."/>
            <person name="Lobanov A.V."/>
            <person name="Lohr M."/>
            <person name="Manuell A."/>
            <person name="Meier I."/>
            <person name="Mets L."/>
            <person name="Mittag M."/>
            <person name="Mittelmeier T."/>
            <person name="Moroney J.V."/>
            <person name="Moseley J."/>
            <person name="Napoli C."/>
            <person name="Nedelcu A.M."/>
            <person name="Niyogi K."/>
            <person name="Novoselov S.V."/>
            <person name="Paulsen I.T."/>
            <person name="Pazour G."/>
            <person name="Purton S."/>
            <person name="Ral J.P."/>
            <person name="Riano-Pachon D.M."/>
            <person name="Riekhof W."/>
            <person name="Rymarquis L."/>
            <person name="Schroda M."/>
            <person name="Stern D."/>
            <person name="Umen J."/>
            <person name="Willows R."/>
            <person name="Wilson N."/>
            <person name="Zimmer S.L."/>
            <person name="Allmer J."/>
            <person name="Balk J."/>
            <person name="Bisova K."/>
            <person name="Chen C.J."/>
            <person name="Elias M."/>
            <person name="Gendler K."/>
            <person name="Hauser C."/>
            <person name="Lamb M.R."/>
            <person name="Ledford H."/>
            <person name="Long J.C."/>
            <person name="Minagawa J."/>
            <person name="Page M.D."/>
            <person name="Pan J."/>
            <person name="Pootakham W."/>
            <person name="Roje S."/>
            <person name="Rose A."/>
            <person name="Stahlberg E."/>
            <person name="Terauchi A.M."/>
            <person name="Yang P."/>
            <person name="Ball S."/>
            <person name="Bowler C."/>
            <person name="Dieckmann C.L."/>
            <person name="Gladyshev V.N."/>
            <person name="Green P."/>
            <person name="Jorgensen R."/>
            <person name="Mayfield S."/>
            <person name="Mueller-Roeber B."/>
            <person name="Rajamani S."/>
            <person name="Sayre R.T."/>
            <person name="Brokstein P."/>
            <person name="Dubchak I."/>
            <person name="Goodstein D."/>
            <person name="Hornick L."/>
            <person name="Huang Y.W."/>
            <person name="Jhaveri J."/>
            <person name="Luo Y."/>
            <person name="Martinez D."/>
            <person name="Ngau W.C."/>
            <person name="Otillar B."/>
            <person name="Poliakov A."/>
            <person name="Porter A."/>
            <person name="Szajkowski L."/>
            <person name="Werner G."/>
            <person name="Zhou K."/>
            <person name="Grigoriev I.V."/>
            <person name="Rokhsar D.S."/>
            <person name="Grossman A.R."/>
        </authorList>
    </citation>
    <scope>NUCLEOTIDE SEQUENCE [LARGE SCALE GENOMIC DNA]</scope>
    <source>
        <strain evidence="2">CC-503</strain>
    </source>
</reference>
<gene>
    <name evidence="1" type="ORF">CHLRE_05g238353v5</name>
</gene>
<dbReference type="RefSeq" id="XP_042924880.1">
    <property type="nucleotide sequence ID" value="XM_043062316.1"/>
</dbReference>
<dbReference type="Proteomes" id="UP000006906">
    <property type="component" value="Chromosome 5"/>
</dbReference>
<evidence type="ECO:0000313" key="2">
    <source>
        <dbReference type="Proteomes" id="UP000006906"/>
    </source>
</evidence>
<dbReference type="InParanoid" id="A0A2K3DSZ9"/>
<sequence>MERLSAEQQQTVAAALRLWRSHFQVPPRCRRALLWHLRVWRSQPWQDSADVASAAWRSFTAQNCSRRT</sequence>
<dbReference type="Gramene" id="PNW83662">
    <property type="protein sequence ID" value="PNW83662"/>
    <property type="gene ID" value="CHLRE_05g238353v5"/>
</dbReference>
<name>A0A2K3DSZ9_CHLRE</name>
<evidence type="ECO:0000313" key="1">
    <source>
        <dbReference type="EMBL" id="PNW83662.1"/>
    </source>
</evidence>
<dbReference type="EMBL" id="CM008966">
    <property type="protein sequence ID" value="PNW83662.1"/>
    <property type="molecule type" value="Genomic_DNA"/>
</dbReference>
<protein>
    <submittedName>
        <fullName evidence="1">Uncharacterized protein</fullName>
    </submittedName>
</protein>
<organism evidence="1 2">
    <name type="scientific">Chlamydomonas reinhardtii</name>
    <name type="common">Chlamydomonas smithii</name>
    <dbReference type="NCBI Taxonomy" id="3055"/>
    <lineage>
        <taxon>Eukaryota</taxon>
        <taxon>Viridiplantae</taxon>
        <taxon>Chlorophyta</taxon>
        <taxon>core chlorophytes</taxon>
        <taxon>Chlorophyceae</taxon>
        <taxon>CS clade</taxon>
        <taxon>Chlamydomonadales</taxon>
        <taxon>Chlamydomonadaceae</taxon>
        <taxon>Chlamydomonas</taxon>
    </lineage>
</organism>
<accession>A0A2K3DSZ9</accession>
<dbReference type="GeneID" id="66053402"/>
<dbReference type="KEGG" id="cre:CHLRE_05g238353v5"/>
<proteinExistence type="predicted"/>
<dbReference type="AlphaFoldDB" id="A0A2K3DSZ9"/>
<keyword evidence="2" id="KW-1185">Reference proteome</keyword>